<evidence type="ECO:0000313" key="1">
    <source>
        <dbReference type="EMBL" id="MBA8954426.1"/>
    </source>
</evidence>
<proteinExistence type="predicted"/>
<protein>
    <submittedName>
        <fullName evidence="1">Uncharacterized protein</fullName>
    </submittedName>
</protein>
<name>A0A7W3LUA8_ACTNM</name>
<accession>A0A7W3LUA8</accession>
<dbReference type="Proteomes" id="UP000572680">
    <property type="component" value="Unassembled WGS sequence"/>
</dbReference>
<evidence type="ECO:0000313" key="2">
    <source>
        <dbReference type="Proteomes" id="UP000572680"/>
    </source>
</evidence>
<reference evidence="1 2" key="1">
    <citation type="submission" date="2020-08" db="EMBL/GenBank/DDBJ databases">
        <title>Genomic Encyclopedia of Type Strains, Phase IV (KMG-IV): sequencing the most valuable type-strain genomes for metagenomic binning, comparative biology and taxonomic classification.</title>
        <authorList>
            <person name="Goeker M."/>
        </authorList>
    </citation>
    <scope>NUCLEOTIDE SEQUENCE [LARGE SCALE GENOMIC DNA]</scope>
    <source>
        <strain evidence="1 2">DSM 44197</strain>
    </source>
</reference>
<organism evidence="1 2">
    <name type="scientific">Actinomadura namibiensis</name>
    <dbReference type="NCBI Taxonomy" id="182080"/>
    <lineage>
        <taxon>Bacteria</taxon>
        <taxon>Bacillati</taxon>
        <taxon>Actinomycetota</taxon>
        <taxon>Actinomycetes</taxon>
        <taxon>Streptosporangiales</taxon>
        <taxon>Thermomonosporaceae</taxon>
        <taxon>Actinomadura</taxon>
    </lineage>
</organism>
<dbReference type="EMBL" id="JACJIA010000009">
    <property type="protein sequence ID" value="MBA8954426.1"/>
    <property type="molecule type" value="Genomic_DNA"/>
</dbReference>
<dbReference type="RefSeq" id="WP_182846513.1">
    <property type="nucleotide sequence ID" value="NZ_BAAALP010000021.1"/>
</dbReference>
<gene>
    <name evidence="1" type="ORF">HNR61_006083</name>
</gene>
<comment type="caution">
    <text evidence="1">The sequence shown here is derived from an EMBL/GenBank/DDBJ whole genome shotgun (WGS) entry which is preliminary data.</text>
</comment>
<keyword evidence="2" id="KW-1185">Reference proteome</keyword>
<dbReference type="AlphaFoldDB" id="A0A7W3LUA8"/>
<sequence>MRSAAFRERYADLLRVAYLALDDGGPPDVVLARARRAVRSVRPGAPYPRLRARLAAVLLASPPRPRLRPHRLLFRPDPLPPGPARLALRTLSPHERLVYVLHRVEGLTSPEAAAEVSEHLMVSAWDVDRTATAMDLATRLDAASQRAELRAFDPLLVRLRPPPRPPRLWAAVLLVPVVAAALVARPWAQDGGEVPLLVDDADWQRTATPTLAHWPTRGGSRGDRALLSRAAAAWRAHRRDPPSGPIVVLYAGAVDGAAVVVLRDSPGYRDAPMVAQYFERRLSRGVESVRRLDSDFGGLIMLGGTWRYLLPPWLMDPSLAVPGAAPQWRPLAVRDGLTDPVEWRWFTPRCQNYLLFRMTHRPVTGGWPRRVLQFASHNPDAAAPRVWFRGAAAGDERFQNIASHAVACQGAASLSDSGDLRVGRLWTGDLPDGGGPASLTVVDTESPWNAPGSAVLLSPTGRTLTQRGGTNSDYSTGESGMAAAVWWLAKDRWHLVAAAGPGVTTLRTAGELGDHQARGPRPFLHVRGPARRTPPFPATYLPLVWVVAEEPAGTRTTITPS</sequence>